<dbReference type="Gene3D" id="3.40.50.1000">
    <property type="entry name" value="HAD superfamily/HAD-like"/>
    <property type="match status" value="1"/>
</dbReference>
<name>A0AAD8YBZ2_9STRA</name>
<dbReference type="PANTHER" id="PTHR18901">
    <property type="entry name" value="2-DEOXYGLUCOSE-6-PHOSPHATE PHOSPHATASE 2"/>
    <property type="match status" value="1"/>
</dbReference>
<gene>
    <name evidence="1" type="ORF">QTG54_005963</name>
</gene>
<reference evidence="1" key="1">
    <citation type="submission" date="2023-06" db="EMBL/GenBank/DDBJ databases">
        <title>Survivors Of The Sea: Transcriptome response of Skeletonema marinoi to long-term dormancy.</title>
        <authorList>
            <person name="Pinder M.I.M."/>
            <person name="Kourtchenko O."/>
            <person name="Robertson E.K."/>
            <person name="Larsson T."/>
            <person name="Maumus F."/>
            <person name="Osuna-Cruz C.M."/>
            <person name="Vancaester E."/>
            <person name="Stenow R."/>
            <person name="Vandepoele K."/>
            <person name="Ploug H."/>
            <person name="Bruchert V."/>
            <person name="Godhe A."/>
            <person name="Topel M."/>
        </authorList>
    </citation>
    <scope>NUCLEOTIDE SEQUENCE</scope>
    <source>
        <strain evidence="1">R05AC</strain>
    </source>
</reference>
<dbReference type="SFLD" id="SFLDS00003">
    <property type="entry name" value="Haloacid_Dehalogenase"/>
    <property type="match status" value="1"/>
</dbReference>
<evidence type="ECO:0000313" key="1">
    <source>
        <dbReference type="EMBL" id="KAK1743342.1"/>
    </source>
</evidence>
<dbReference type="InterPro" id="IPR023214">
    <property type="entry name" value="HAD_sf"/>
</dbReference>
<dbReference type="PANTHER" id="PTHR18901:SF38">
    <property type="entry name" value="PSEUDOURIDINE-5'-PHOSPHATASE"/>
    <property type="match status" value="1"/>
</dbReference>
<dbReference type="SFLD" id="SFLDG01135">
    <property type="entry name" value="C1.5.6:_HAD__Beta-PGM__Phospha"/>
    <property type="match status" value="1"/>
</dbReference>
<dbReference type="Gene3D" id="1.10.150.240">
    <property type="entry name" value="Putative phosphatase, domain 2"/>
    <property type="match status" value="1"/>
</dbReference>
<dbReference type="NCBIfam" id="TIGR01509">
    <property type="entry name" value="HAD-SF-IA-v3"/>
    <property type="match status" value="1"/>
</dbReference>
<sequence length="285" mass="32210">MSLSTKTTPKIKAVIFDLDGTLLDTESLSCRSVIDAFELTNAPLKPAIRSQLKQDGDLLPWELKQRILGLRGSEWVPITLGYAQEKWDWVGHENGLDWRDGWQSRRKNKDTQESETRKRIINTFIEAWERRLGSLCEQVVACPGALELVRALSEHGDLPLAVATSSRSEGVRKKRIKHEEMFQFFEHVVTGDDKNVRNGKPAPDIFLEAARRLNVHPSECIVFEDSLQGAIAGKAAGCVTIAVPDKRMEKEAFIDHSDHVIPSMWHFEGKKWGIDVDMSNHSIDN</sequence>
<accession>A0AAD8YBZ2</accession>
<dbReference type="GO" id="GO:0016791">
    <property type="term" value="F:phosphatase activity"/>
    <property type="evidence" value="ECO:0007669"/>
    <property type="project" value="TreeGrafter"/>
</dbReference>
<protein>
    <submittedName>
        <fullName evidence="1">Haloacid dehalogenase family phosphatase</fullName>
        <ecNumber evidence="1">3.1.3.-</ecNumber>
    </submittedName>
</protein>
<proteinExistence type="predicted"/>
<dbReference type="InterPro" id="IPR006439">
    <property type="entry name" value="HAD-SF_hydro_IA"/>
</dbReference>
<keyword evidence="2" id="KW-1185">Reference proteome</keyword>
<dbReference type="InterPro" id="IPR036412">
    <property type="entry name" value="HAD-like_sf"/>
</dbReference>
<dbReference type="SFLD" id="SFLDG01129">
    <property type="entry name" value="C1.5:_HAD__Beta-PGM__Phosphata"/>
    <property type="match status" value="1"/>
</dbReference>
<dbReference type="Pfam" id="PF00702">
    <property type="entry name" value="Hydrolase"/>
    <property type="match status" value="1"/>
</dbReference>
<dbReference type="InterPro" id="IPR023198">
    <property type="entry name" value="PGP-like_dom2"/>
</dbReference>
<keyword evidence="1" id="KW-0378">Hydrolase</keyword>
<dbReference type="EMBL" id="JATAAI010000009">
    <property type="protein sequence ID" value="KAK1743342.1"/>
    <property type="molecule type" value="Genomic_DNA"/>
</dbReference>
<dbReference type="Proteomes" id="UP001224775">
    <property type="component" value="Unassembled WGS sequence"/>
</dbReference>
<dbReference type="SUPFAM" id="SSF56784">
    <property type="entry name" value="HAD-like"/>
    <property type="match status" value="1"/>
</dbReference>
<organism evidence="1 2">
    <name type="scientific">Skeletonema marinoi</name>
    <dbReference type="NCBI Taxonomy" id="267567"/>
    <lineage>
        <taxon>Eukaryota</taxon>
        <taxon>Sar</taxon>
        <taxon>Stramenopiles</taxon>
        <taxon>Ochrophyta</taxon>
        <taxon>Bacillariophyta</taxon>
        <taxon>Coscinodiscophyceae</taxon>
        <taxon>Thalassiosirophycidae</taxon>
        <taxon>Thalassiosirales</taxon>
        <taxon>Skeletonemataceae</taxon>
        <taxon>Skeletonema</taxon>
        <taxon>Skeletonema marinoi-dohrnii complex</taxon>
    </lineage>
</organism>
<evidence type="ECO:0000313" key="2">
    <source>
        <dbReference type="Proteomes" id="UP001224775"/>
    </source>
</evidence>
<dbReference type="AlphaFoldDB" id="A0AAD8YBZ2"/>
<comment type="caution">
    <text evidence="1">The sequence shown here is derived from an EMBL/GenBank/DDBJ whole genome shotgun (WGS) entry which is preliminary data.</text>
</comment>
<dbReference type="EC" id="3.1.3.-" evidence="1"/>